<dbReference type="Pfam" id="PF00196">
    <property type="entry name" value="GerE"/>
    <property type="match status" value="1"/>
</dbReference>
<feature type="domain" description="HTH luxR-type" evidence="4">
    <location>
        <begin position="859"/>
        <end position="924"/>
    </location>
</feature>
<evidence type="ECO:0000259" key="4">
    <source>
        <dbReference type="PROSITE" id="PS50043"/>
    </source>
</evidence>
<dbReference type="InterPro" id="IPR011990">
    <property type="entry name" value="TPR-like_helical_dom_sf"/>
</dbReference>
<dbReference type="EMBL" id="LT629772">
    <property type="protein sequence ID" value="SDT26068.1"/>
    <property type="molecule type" value="Genomic_DNA"/>
</dbReference>
<dbReference type="AlphaFoldDB" id="A0A1H1YXD9"/>
<protein>
    <submittedName>
        <fullName evidence="5">ATP-, maltotriose-and DNA-dependent transcriptional regulator MalT</fullName>
    </submittedName>
</protein>
<organism evidence="5 6">
    <name type="scientific">Microlunatus soli</name>
    <dbReference type="NCBI Taxonomy" id="630515"/>
    <lineage>
        <taxon>Bacteria</taxon>
        <taxon>Bacillati</taxon>
        <taxon>Actinomycetota</taxon>
        <taxon>Actinomycetes</taxon>
        <taxon>Propionibacteriales</taxon>
        <taxon>Propionibacteriaceae</taxon>
        <taxon>Microlunatus</taxon>
    </lineage>
</organism>
<evidence type="ECO:0000313" key="5">
    <source>
        <dbReference type="EMBL" id="SDT26068.1"/>
    </source>
</evidence>
<dbReference type="Pfam" id="PF25873">
    <property type="entry name" value="WHD_MalT"/>
    <property type="match status" value="1"/>
</dbReference>
<keyword evidence="3" id="KW-0804">Transcription</keyword>
<dbReference type="SUPFAM" id="SSF52540">
    <property type="entry name" value="P-loop containing nucleoside triphosphate hydrolases"/>
    <property type="match status" value="1"/>
</dbReference>
<name>A0A1H1YXD9_9ACTN</name>
<proteinExistence type="predicted"/>
<evidence type="ECO:0000313" key="6">
    <source>
        <dbReference type="Proteomes" id="UP000199103"/>
    </source>
</evidence>
<dbReference type="SMART" id="SM00421">
    <property type="entry name" value="HTH_LUXR"/>
    <property type="match status" value="1"/>
</dbReference>
<dbReference type="PANTHER" id="PTHR44688:SF16">
    <property type="entry name" value="DNA-BINDING TRANSCRIPTIONAL ACTIVATOR DEVR_DOSR"/>
    <property type="match status" value="1"/>
</dbReference>
<gene>
    <name evidence="5" type="ORF">SAMN04489812_4841</name>
</gene>
<dbReference type="Gene3D" id="1.25.40.10">
    <property type="entry name" value="Tetratricopeptide repeat domain"/>
    <property type="match status" value="1"/>
</dbReference>
<dbReference type="InterPro" id="IPR000792">
    <property type="entry name" value="Tscrpt_reg_LuxR_C"/>
</dbReference>
<dbReference type="GO" id="GO:0003677">
    <property type="term" value="F:DNA binding"/>
    <property type="evidence" value="ECO:0007669"/>
    <property type="project" value="UniProtKB-KW"/>
</dbReference>
<keyword evidence="1" id="KW-0805">Transcription regulation</keyword>
<sequence>MSSDIRHLQPESVHFNYSRHLEPGTPPRLPRGYLPRDVLWNELDHADSPVTMLIAPAGAGKTLGVAGWVRHRHRTMDDADGSPAAIWIDAGAAWNPGRLASLIDRGQVAATAGPSQAIIEADPGRDGTDDGLARNADASTAAPAAPNLIVIDDAQRLPAATIRFIDERLSHEPASLRLLLLSRWDLLQTSLVAQLLGDLAVIRGDVLRLADDEATELIQQHARTDDAAVTEAIISRAGGWCAAVVLAARSVRMAPDPLQMAANFGAGDTRFADRVANEVMAALSHRERHLLLCVAGEVVVAADTAAHLSRNPEAPQLLAEMASDGLLVTRVSRPERAGSQTADGSDPDAAAWYRIHPLLREVVRRRMAAGGVDVEQARGTVAVAVHLDLARGVADRAFERLISINLADEAAALLADDGIAMIACGQGKAISRFVRTFPEQVADYPDAWFPIAVERWIAGDVDAARHWLDRIVQHSTDRSNDLEAVCAELMQARITREQLRAVTTKAQDVIARFGADGEHTGSTQFGLVTILLIELGAAQNWLGELDSAERNLTACIGLCRNVPRLSAIAASATSYLAMTQLMLGREHTAALLADEASLAGPYPVTGYTADRASLVHDLATMADVPWTDTNSGRPARHRSLHPTDFCSQFWARLYEARARAGAGDLIGAEQILTMPFDLPIADDLPSHLKVVIQVERGCLAALVGDVDGVGAIEADLGAAGMIGEKHLLAGIRSDLSGQPQSALEDFELAVTTTHQRAAGTRALALTCLAQLLDASGRASEALGRLREAAAETAIRRNALVFLGLCRHGTPMQVLLAALRETSASPWVHEVAAAMQSRADLSAICAATMPSPSEQIRATELPVRPVLSSRERDVLRELARGSTYADIGVELFVSENTVKTHVSNLYAKLGASRRSEALSIARGLHLL</sequence>
<dbReference type="Gene3D" id="1.10.10.10">
    <property type="entry name" value="Winged helix-like DNA-binding domain superfamily/Winged helix DNA-binding domain"/>
    <property type="match status" value="1"/>
</dbReference>
<dbReference type="InterPro" id="IPR059106">
    <property type="entry name" value="WHD_MalT"/>
</dbReference>
<evidence type="ECO:0000256" key="2">
    <source>
        <dbReference type="ARBA" id="ARBA00023125"/>
    </source>
</evidence>
<dbReference type="InterPro" id="IPR016032">
    <property type="entry name" value="Sig_transdc_resp-reg_C-effctor"/>
</dbReference>
<dbReference type="PROSITE" id="PS50043">
    <property type="entry name" value="HTH_LUXR_2"/>
    <property type="match status" value="1"/>
</dbReference>
<dbReference type="PROSITE" id="PS00622">
    <property type="entry name" value="HTH_LUXR_1"/>
    <property type="match status" value="1"/>
</dbReference>
<dbReference type="InterPro" id="IPR036388">
    <property type="entry name" value="WH-like_DNA-bd_sf"/>
</dbReference>
<dbReference type="CDD" id="cd06170">
    <property type="entry name" value="LuxR_C_like"/>
    <property type="match status" value="1"/>
</dbReference>
<dbReference type="InterPro" id="IPR027417">
    <property type="entry name" value="P-loop_NTPase"/>
</dbReference>
<keyword evidence="6" id="KW-1185">Reference proteome</keyword>
<evidence type="ECO:0000256" key="1">
    <source>
        <dbReference type="ARBA" id="ARBA00023015"/>
    </source>
</evidence>
<accession>A0A1H1YXD9</accession>
<dbReference type="SUPFAM" id="SSF46894">
    <property type="entry name" value="C-terminal effector domain of the bipartite response regulators"/>
    <property type="match status" value="1"/>
</dbReference>
<dbReference type="STRING" id="630515.SAMN04489812_4841"/>
<evidence type="ECO:0000256" key="3">
    <source>
        <dbReference type="ARBA" id="ARBA00023163"/>
    </source>
</evidence>
<dbReference type="PRINTS" id="PR00038">
    <property type="entry name" value="HTHLUXR"/>
</dbReference>
<dbReference type="PANTHER" id="PTHR44688">
    <property type="entry name" value="DNA-BINDING TRANSCRIPTIONAL ACTIVATOR DEVR_DOSR"/>
    <property type="match status" value="1"/>
</dbReference>
<reference evidence="5 6" key="1">
    <citation type="submission" date="2016-10" db="EMBL/GenBank/DDBJ databases">
        <authorList>
            <person name="de Groot N.N."/>
        </authorList>
    </citation>
    <scope>NUCLEOTIDE SEQUENCE [LARGE SCALE GENOMIC DNA]</scope>
    <source>
        <strain evidence="5 6">DSM 21800</strain>
    </source>
</reference>
<dbReference type="GO" id="GO:0006355">
    <property type="term" value="P:regulation of DNA-templated transcription"/>
    <property type="evidence" value="ECO:0007669"/>
    <property type="project" value="InterPro"/>
</dbReference>
<keyword evidence="2" id="KW-0238">DNA-binding</keyword>
<dbReference type="Proteomes" id="UP000199103">
    <property type="component" value="Chromosome I"/>
</dbReference>